<dbReference type="InterPro" id="IPR011323">
    <property type="entry name" value="Mss4/transl-control_tumour"/>
</dbReference>
<dbReference type="STRING" id="658196.A0A397T7J3"/>
<dbReference type="Pfam" id="PF04421">
    <property type="entry name" value="Mss4"/>
    <property type="match status" value="1"/>
</dbReference>
<dbReference type="InterPro" id="IPR011057">
    <property type="entry name" value="Mss4-like_sf"/>
</dbReference>
<dbReference type="PANTHER" id="PTHR13276:SF0">
    <property type="entry name" value="GUANINE NUCLEOTIDE EXCHANGE FACTOR MSS4"/>
    <property type="match status" value="1"/>
</dbReference>
<sequence>MSNTSSIVSVPFEEFKDPQTQLLNDAKQNAFDIYCACQSLILRANLGTWVERPKDKLKLPEGQVLKKPYPETPSSSDDEAPNQGFWALNDIMAFENIGVSRPIDSGVKYLCCASCDIGPLGYNDTNSTANEFLIAVDRVTYSRE</sequence>
<comment type="caution">
    <text evidence="5">The sequence shown here is derived from an EMBL/GenBank/DDBJ whole genome shotgun (WGS) entry which is preliminary data.</text>
</comment>
<evidence type="ECO:0000256" key="3">
    <source>
        <dbReference type="ARBA" id="ARBA00022927"/>
    </source>
</evidence>
<accession>A0A397T7J3</accession>
<dbReference type="GO" id="GO:0015031">
    <property type="term" value="P:protein transport"/>
    <property type="evidence" value="ECO:0007669"/>
    <property type="project" value="UniProtKB-KW"/>
</dbReference>
<name>A0A397T7J3_9GLOM</name>
<dbReference type="GO" id="GO:0016020">
    <property type="term" value="C:membrane"/>
    <property type="evidence" value="ECO:0007669"/>
    <property type="project" value="TreeGrafter"/>
</dbReference>
<reference evidence="5 6" key="1">
    <citation type="submission" date="2018-06" db="EMBL/GenBank/DDBJ databases">
        <title>Comparative genomics reveals the genomic features of Rhizophagus irregularis, R. cerebriforme, R. diaphanum and Gigaspora rosea, and their symbiotic lifestyle signature.</title>
        <authorList>
            <person name="Morin E."/>
            <person name="San Clemente H."/>
            <person name="Chen E.C.H."/>
            <person name="De La Providencia I."/>
            <person name="Hainaut M."/>
            <person name="Kuo A."/>
            <person name="Kohler A."/>
            <person name="Murat C."/>
            <person name="Tang N."/>
            <person name="Roy S."/>
            <person name="Loubradou J."/>
            <person name="Henrissat B."/>
            <person name="Grigoriev I.V."/>
            <person name="Corradi N."/>
            <person name="Roux C."/>
            <person name="Martin F.M."/>
        </authorList>
    </citation>
    <scope>NUCLEOTIDE SEQUENCE [LARGE SCALE GENOMIC DNA]</scope>
    <source>
        <strain evidence="5 6">DAOM 227022</strain>
    </source>
</reference>
<evidence type="ECO:0000313" key="6">
    <source>
        <dbReference type="Proteomes" id="UP000265703"/>
    </source>
</evidence>
<dbReference type="PANTHER" id="PTHR13276">
    <property type="entry name" value="GUANINE NUCLEOTIDE EXCHANGE FACTOR MSS4"/>
    <property type="match status" value="1"/>
</dbReference>
<keyword evidence="6" id="KW-1185">Reference proteome</keyword>
<dbReference type="GO" id="GO:0005085">
    <property type="term" value="F:guanyl-nucleotide exchange factor activity"/>
    <property type="evidence" value="ECO:0007669"/>
    <property type="project" value="UniProtKB-KW"/>
</dbReference>
<dbReference type="PROSITE" id="PS51796">
    <property type="entry name" value="MSS4"/>
    <property type="match status" value="1"/>
</dbReference>
<dbReference type="InterPro" id="IPR007515">
    <property type="entry name" value="Mss4"/>
</dbReference>
<dbReference type="GO" id="GO:0006892">
    <property type="term" value="P:post-Golgi vesicle-mediated transport"/>
    <property type="evidence" value="ECO:0007669"/>
    <property type="project" value="TreeGrafter"/>
</dbReference>
<keyword evidence="1" id="KW-0813">Transport</keyword>
<keyword evidence="3" id="KW-0653">Protein transport</keyword>
<gene>
    <name evidence="5" type="ORF">C1645_760762</name>
</gene>
<feature type="region of interest" description="Disordered" evidence="4">
    <location>
        <begin position="60"/>
        <end position="82"/>
    </location>
</feature>
<dbReference type="GO" id="GO:0008270">
    <property type="term" value="F:zinc ion binding"/>
    <property type="evidence" value="ECO:0007669"/>
    <property type="project" value="TreeGrafter"/>
</dbReference>
<dbReference type="Proteomes" id="UP000265703">
    <property type="component" value="Unassembled WGS sequence"/>
</dbReference>
<evidence type="ECO:0000313" key="5">
    <source>
        <dbReference type="EMBL" id="RIA94173.1"/>
    </source>
</evidence>
<dbReference type="OrthoDB" id="30840at2759"/>
<evidence type="ECO:0000256" key="4">
    <source>
        <dbReference type="SAM" id="MobiDB-lite"/>
    </source>
</evidence>
<proteinExistence type="predicted"/>
<organism evidence="5 6">
    <name type="scientific">Glomus cerebriforme</name>
    <dbReference type="NCBI Taxonomy" id="658196"/>
    <lineage>
        <taxon>Eukaryota</taxon>
        <taxon>Fungi</taxon>
        <taxon>Fungi incertae sedis</taxon>
        <taxon>Mucoromycota</taxon>
        <taxon>Glomeromycotina</taxon>
        <taxon>Glomeromycetes</taxon>
        <taxon>Glomerales</taxon>
        <taxon>Glomeraceae</taxon>
        <taxon>Glomus</taxon>
    </lineage>
</organism>
<evidence type="ECO:0000256" key="1">
    <source>
        <dbReference type="ARBA" id="ARBA00022448"/>
    </source>
</evidence>
<dbReference type="GO" id="GO:0005829">
    <property type="term" value="C:cytosol"/>
    <property type="evidence" value="ECO:0007669"/>
    <property type="project" value="TreeGrafter"/>
</dbReference>
<dbReference type="GO" id="GO:0007264">
    <property type="term" value="P:small GTPase-mediated signal transduction"/>
    <property type="evidence" value="ECO:0007669"/>
    <property type="project" value="InterPro"/>
</dbReference>
<dbReference type="Gene3D" id="2.170.150.10">
    <property type="entry name" value="Metal Binding Protein, Guanine Nucleotide Exchange Factor, Chain A"/>
    <property type="match status" value="1"/>
</dbReference>
<dbReference type="SUPFAM" id="SSF51316">
    <property type="entry name" value="Mss4-like"/>
    <property type="match status" value="1"/>
</dbReference>
<protein>
    <submittedName>
        <fullName evidence="5">Mss4-like protein</fullName>
    </submittedName>
</protein>
<keyword evidence="2" id="KW-0344">Guanine-nucleotide releasing factor</keyword>
<evidence type="ECO:0000256" key="2">
    <source>
        <dbReference type="ARBA" id="ARBA00022658"/>
    </source>
</evidence>
<dbReference type="AlphaFoldDB" id="A0A397T7J3"/>
<dbReference type="EMBL" id="QKYT01000088">
    <property type="protein sequence ID" value="RIA94173.1"/>
    <property type="molecule type" value="Genomic_DNA"/>
</dbReference>